<dbReference type="InterPro" id="IPR014347">
    <property type="entry name" value="Tautomerase/MIF_sf"/>
</dbReference>
<organism evidence="6 7">
    <name type="scientific">Streptomyces pluripotens</name>
    <dbReference type="NCBI Taxonomy" id="1355015"/>
    <lineage>
        <taxon>Bacteria</taxon>
        <taxon>Bacillati</taxon>
        <taxon>Actinomycetota</taxon>
        <taxon>Actinomycetes</taxon>
        <taxon>Kitasatosporales</taxon>
        <taxon>Streptomycetaceae</taxon>
        <taxon>Streptomyces</taxon>
    </lineage>
</organism>
<dbReference type="Gene3D" id="3.30.429.10">
    <property type="entry name" value="Macrophage Migration Inhibitory Factor"/>
    <property type="match status" value="1"/>
</dbReference>
<accession>A0A221P4I3</accession>
<dbReference type="NCBIfam" id="TIGR00013">
    <property type="entry name" value="taut"/>
    <property type="match status" value="1"/>
</dbReference>
<dbReference type="InterPro" id="IPR018191">
    <property type="entry name" value="4-OT"/>
</dbReference>
<dbReference type="SUPFAM" id="SSF55331">
    <property type="entry name" value="Tautomerase/MIF"/>
    <property type="match status" value="1"/>
</dbReference>
<evidence type="ECO:0000313" key="7">
    <source>
        <dbReference type="Proteomes" id="UP000031501"/>
    </source>
</evidence>
<dbReference type="RefSeq" id="WP_039656685.1">
    <property type="nucleotide sequence ID" value="NZ_CP021080.1"/>
</dbReference>
<dbReference type="AlphaFoldDB" id="A0A221P4I3"/>
<evidence type="ECO:0000256" key="4">
    <source>
        <dbReference type="RuleBase" id="RU362032"/>
    </source>
</evidence>
<gene>
    <name evidence="6" type="ORF">LK07_27325</name>
</gene>
<evidence type="ECO:0000256" key="1">
    <source>
        <dbReference type="ARBA" id="ARBA00006723"/>
    </source>
</evidence>
<dbReference type="PANTHER" id="PTHR35530">
    <property type="entry name" value="TAUTOMERASE-RELATED"/>
    <property type="match status" value="1"/>
</dbReference>
<keyword evidence="2 4" id="KW-0413">Isomerase</keyword>
<dbReference type="PANTHER" id="PTHR35530:SF1">
    <property type="entry name" value="2-HYDROXYMUCONATE TAUTOMERASE"/>
    <property type="match status" value="1"/>
</dbReference>
<evidence type="ECO:0000259" key="5">
    <source>
        <dbReference type="Pfam" id="PF01361"/>
    </source>
</evidence>
<name>A0A221P4I3_9ACTN</name>
<dbReference type="InterPro" id="IPR004370">
    <property type="entry name" value="4-OT-like_dom"/>
</dbReference>
<dbReference type="Pfam" id="PF01361">
    <property type="entry name" value="Tautomerase"/>
    <property type="match status" value="1"/>
</dbReference>
<feature type="active site" description="Proton acceptor; via imino nitrogen" evidence="3">
    <location>
        <position position="2"/>
    </location>
</feature>
<dbReference type="EMBL" id="CP022433">
    <property type="protein sequence ID" value="ASN27117.1"/>
    <property type="molecule type" value="Genomic_DNA"/>
</dbReference>
<dbReference type="KEGG" id="splu:LK06_026170"/>
<evidence type="ECO:0000256" key="2">
    <source>
        <dbReference type="ARBA" id="ARBA00023235"/>
    </source>
</evidence>
<dbReference type="EC" id="5.3.2.-" evidence="4"/>
<evidence type="ECO:0000313" key="6">
    <source>
        <dbReference type="EMBL" id="ASN27117.1"/>
    </source>
</evidence>
<proteinExistence type="inferred from homology"/>
<dbReference type="Proteomes" id="UP000031501">
    <property type="component" value="Chromosome"/>
</dbReference>
<dbReference type="STRING" id="1355015.LK06_026170"/>
<evidence type="ECO:0000256" key="3">
    <source>
        <dbReference type="PIRSR" id="PIRSR618191-1"/>
    </source>
</evidence>
<keyword evidence="7" id="KW-1185">Reference proteome</keyword>
<dbReference type="OrthoDB" id="4965437at2"/>
<reference evidence="6 7" key="1">
    <citation type="submission" date="2017-07" db="EMBL/GenBank/DDBJ databases">
        <title>Genome sequence of Streptomyces pluripotens MUSC 137T.</title>
        <authorList>
            <person name="Ser H.-L."/>
            <person name="Lee L.-H."/>
        </authorList>
    </citation>
    <scope>NUCLEOTIDE SEQUENCE [LARGE SCALE GENOMIC DNA]</scope>
    <source>
        <strain evidence="6 7">MUSC 137</strain>
    </source>
</reference>
<dbReference type="GO" id="GO:0016853">
    <property type="term" value="F:isomerase activity"/>
    <property type="evidence" value="ECO:0007669"/>
    <property type="project" value="UniProtKB-UniRule"/>
</dbReference>
<sequence length="61" mass="6743">MPLVQVNWWKGVGAAERRQLVEEVTETVARVAKCPEAAVTVIINDVETDHWGRGGRLASEL</sequence>
<comment type="similarity">
    <text evidence="1 4">Belongs to the 4-oxalocrotonate tautomerase family.</text>
</comment>
<protein>
    <recommendedName>
        <fullName evidence="4">Tautomerase</fullName>
        <ecNumber evidence="4">5.3.2.-</ecNumber>
    </recommendedName>
</protein>
<feature type="domain" description="4-oxalocrotonate tautomerase-like" evidence="5">
    <location>
        <begin position="2"/>
        <end position="57"/>
    </location>
</feature>